<proteinExistence type="predicted"/>
<dbReference type="EMBL" id="KN824277">
    <property type="protein sequence ID" value="KIM34452.1"/>
    <property type="molecule type" value="Genomic_DNA"/>
</dbReference>
<name>A0A0C2Y019_SERVB</name>
<protein>
    <recommendedName>
        <fullName evidence="2">DUF7330 domain-containing protein</fullName>
    </recommendedName>
</protein>
<reference evidence="4" key="2">
    <citation type="submission" date="2015-01" db="EMBL/GenBank/DDBJ databases">
        <title>Evolutionary Origins and Diversification of the Mycorrhizal Mutualists.</title>
        <authorList>
            <consortium name="DOE Joint Genome Institute"/>
            <consortium name="Mycorrhizal Genomics Consortium"/>
            <person name="Kohler A."/>
            <person name="Kuo A."/>
            <person name="Nagy L.G."/>
            <person name="Floudas D."/>
            <person name="Copeland A."/>
            <person name="Barry K.W."/>
            <person name="Cichocki N."/>
            <person name="Veneault-Fourrey C."/>
            <person name="LaButti K."/>
            <person name="Lindquist E.A."/>
            <person name="Lipzen A."/>
            <person name="Lundell T."/>
            <person name="Morin E."/>
            <person name="Murat C."/>
            <person name="Riley R."/>
            <person name="Ohm R."/>
            <person name="Sun H."/>
            <person name="Tunlid A."/>
            <person name="Henrissat B."/>
            <person name="Grigoriev I.V."/>
            <person name="Hibbett D.S."/>
            <person name="Martin F."/>
        </authorList>
    </citation>
    <scope>NUCLEOTIDE SEQUENCE [LARGE SCALE GENOMIC DNA]</scope>
    <source>
        <strain evidence="4">MAFF 305830</strain>
    </source>
</reference>
<gene>
    <name evidence="3" type="ORF">M408DRAFT_96232</name>
</gene>
<feature type="region of interest" description="Disordered" evidence="1">
    <location>
        <begin position="93"/>
        <end position="121"/>
    </location>
</feature>
<dbReference type="Pfam" id="PF24016">
    <property type="entry name" value="DUF7330"/>
    <property type="match status" value="1"/>
</dbReference>
<feature type="domain" description="DUF7330" evidence="2">
    <location>
        <begin position="61"/>
        <end position="228"/>
    </location>
</feature>
<dbReference type="OrthoDB" id="2593559at2759"/>
<evidence type="ECO:0000313" key="4">
    <source>
        <dbReference type="Proteomes" id="UP000054097"/>
    </source>
</evidence>
<evidence type="ECO:0000313" key="3">
    <source>
        <dbReference type="EMBL" id="KIM34452.1"/>
    </source>
</evidence>
<feature type="region of interest" description="Disordered" evidence="1">
    <location>
        <begin position="1"/>
        <end position="41"/>
    </location>
</feature>
<reference evidence="3 4" key="1">
    <citation type="submission" date="2014-04" db="EMBL/GenBank/DDBJ databases">
        <authorList>
            <consortium name="DOE Joint Genome Institute"/>
            <person name="Kuo A."/>
            <person name="Zuccaro A."/>
            <person name="Kohler A."/>
            <person name="Nagy L.G."/>
            <person name="Floudas D."/>
            <person name="Copeland A."/>
            <person name="Barry K.W."/>
            <person name="Cichocki N."/>
            <person name="Veneault-Fourrey C."/>
            <person name="LaButti K."/>
            <person name="Lindquist E.A."/>
            <person name="Lipzen A."/>
            <person name="Lundell T."/>
            <person name="Morin E."/>
            <person name="Murat C."/>
            <person name="Sun H."/>
            <person name="Tunlid A."/>
            <person name="Henrissat B."/>
            <person name="Grigoriev I.V."/>
            <person name="Hibbett D.S."/>
            <person name="Martin F."/>
            <person name="Nordberg H.P."/>
            <person name="Cantor M.N."/>
            <person name="Hua S.X."/>
        </authorList>
    </citation>
    <scope>NUCLEOTIDE SEQUENCE [LARGE SCALE GENOMIC DNA]</scope>
    <source>
        <strain evidence="3 4">MAFF 305830</strain>
    </source>
</reference>
<feature type="region of interest" description="Disordered" evidence="1">
    <location>
        <begin position="239"/>
        <end position="260"/>
    </location>
</feature>
<evidence type="ECO:0000256" key="1">
    <source>
        <dbReference type="SAM" id="MobiDB-lite"/>
    </source>
</evidence>
<feature type="compositionally biased region" description="Low complexity" evidence="1">
    <location>
        <begin position="19"/>
        <end position="29"/>
    </location>
</feature>
<sequence>MMSSTSMSTYTDQSGMDFSSSMPGPSAGGPSPGPPRTPTVARKGTETLIMMSAGSSGTWLNHIVVVNKAEPIGGTYYIDPNLDVPDHATAVRAQGLSKKAHSRSTSSLSKSGKQKADASWHPTTAPEACNAFFETKTGNVEIFLSIGGVGNSRAQKANIDVKAKQGRAVVKVVEIVEGRRLNLDVATGKGEIEVFLPRTFSGPLHVHTEGEITLLPRLAAAMEVITAREDDALVMVTPSTKVPPSPTASSSSRAYQDHLHRSGPGGFSQWLHPSGGSVAQSYQGDFVNLVSTGGGAIKVGFLDDEKAKEESPGLWTKFVRMLAGKRSESV</sequence>
<feature type="compositionally biased region" description="Low complexity" evidence="1">
    <location>
        <begin position="1"/>
        <end position="11"/>
    </location>
</feature>
<dbReference type="Proteomes" id="UP000054097">
    <property type="component" value="Unassembled WGS sequence"/>
</dbReference>
<accession>A0A0C2Y019</accession>
<keyword evidence="4" id="KW-1185">Reference proteome</keyword>
<dbReference type="AlphaFoldDB" id="A0A0C2Y019"/>
<organism evidence="3 4">
    <name type="scientific">Serendipita vermifera MAFF 305830</name>
    <dbReference type="NCBI Taxonomy" id="933852"/>
    <lineage>
        <taxon>Eukaryota</taxon>
        <taxon>Fungi</taxon>
        <taxon>Dikarya</taxon>
        <taxon>Basidiomycota</taxon>
        <taxon>Agaricomycotina</taxon>
        <taxon>Agaricomycetes</taxon>
        <taxon>Sebacinales</taxon>
        <taxon>Serendipitaceae</taxon>
        <taxon>Serendipita</taxon>
    </lineage>
</organism>
<dbReference type="InterPro" id="IPR055754">
    <property type="entry name" value="DUF7330"/>
</dbReference>
<dbReference type="HOGENOM" id="CLU_070382_3_0_1"/>
<evidence type="ECO:0000259" key="2">
    <source>
        <dbReference type="Pfam" id="PF24016"/>
    </source>
</evidence>